<proteinExistence type="predicted"/>
<reference evidence="2" key="1">
    <citation type="journal article" date="2020" name="mSystems">
        <title>Genome- and Community-Level Interaction Insights into Carbon Utilization and Element Cycling Functions of Hydrothermarchaeota in Hydrothermal Sediment.</title>
        <authorList>
            <person name="Zhou Z."/>
            <person name="Liu Y."/>
            <person name="Xu W."/>
            <person name="Pan J."/>
            <person name="Luo Z.H."/>
            <person name="Li M."/>
        </authorList>
    </citation>
    <scope>NUCLEOTIDE SEQUENCE [LARGE SCALE GENOMIC DNA]</scope>
    <source>
        <strain evidence="2">SpSt-258</strain>
    </source>
</reference>
<sequence length="136" mass="16090">MNIFVKPVIFLVLFSILHFGYDLTNWSFLTPFCGIDESIFQHLKMAFWSYLFASLIEYLLIKKRIEKNSSFWYSRFLSTIILPWYIFLIWYLVPALFGKTGSLTIELFWALLSSYLSGLFATQLPWIDMFVNPEAL</sequence>
<protein>
    <submittedName>
        <fullName evidence="2">Uncharacterized protein</fullName>
    </submittedName>
</protein>
<feature type="transmembrane region" description="Helical" evidence="1">
    <location>
        <begin position="39"/>
        <end position="60"/>
    </location>
</feature>
<gene>
    <name evidence="2" type="ORF">ENP86_00385</name>
</gene>
<dbReference type="EMBL" id="DSKY01000002">
    <property type="protein sequence ID" value="HDY58005.1"/>
    <property type="molecule type" value="Genomic_DNA"/>
</dbReference>
<evidence type="ECO:0000256" key="1">
    <source>
        <dbReference type="SAM" id="Phobius"/>
    </source>
</evidence>
<dbReference type="AlphaFoldDB" id="A0A7V1EGY3"/>
<feature type="transmembrane region" description="Helical" evidence="1">
    <location>
        <begin position="105"/>
        <end position="127"/>
    </location>
</feature>
<feature type="transmembrane region" description="Helical" evidence="1">
    <location>
        <begin position="72"/>
        <end position="93"/>
    </location>
</feature>
<accession>A0A7V1EGY3</accession>
<name>A0A7V1EGY3_UNCW3</name>
<evidence type="ECO:0000313" key="2">
    <source>
        <dbReference type="EMBL" id="HDY58005.1"/>
    </source>
</evidence>
<keyword evidence="1" id="KW-1133">Transmembrane helix</keyword>
<keyword evidence="1" id="KW-0472">Membrane</keyword>
<organism evidence="2">
    <name type="scientific">candidate division WOR-3 bacterium</name>
    <dbReference type="NCBI Taxonomy" id="2052148"/>
    <lineage>
        <taxon>Bacteria</taxon>
        <taxon>Bacteria division WOR-3</taxon>
    </lineage>
</organism>
<comment type="caution">
    <text evidence="2">The sequence shown here is derived from an EMBL/GenBank/DDBJ whole genome shotgun (WGS) entry which is preliminary data.</text>
</comment>
<keyword evidence="1" id="KW-0812">Transmembrane</keyword>